<comment type="caution">
    <text evidence="2">The sequence shown here is derived from an EMBL/GenBank/DDBJ whole genome shotgun (WGS) entry which is preliminary data.</text>
</comment>
<evidence type="ECO:0000313" key="3">
    <source>
        <dbReference type="Proteomes" id="UP000823749"/>
    </source>
</evidence>
<gene>
    <name evidence="2" type="ORF">RHGRI_011548</name>
</gene>
<feature type="compositionally biased region" description="Gly residues" evidence="1">
    <location>
        <begin position="55"/>
        <end position="65"/>
    </location>
</feature>
<reference evidence="2" key="1">
    <citation type="submission" date="2020-08" db="EMBL/GenBank/DDBJ databases">
        <title>Plant Genome Project.</title>
        <authorList>
            <person name="Zhang R.-G."/>
        </authorList>
    </citation>
    <scope>NUCLEOTIDE SEQUENCE</scope>
    <source>
        <strain evidence="2">WSP0</strain>
        <tissue evidence="2">Leaf</tissue>
    </source>
</reference>
<keyword evidence="3" id="KW-1185">Reference proteome</keyword>
<name>A0AAV6KMA0_9ERIC</name>
<feature type="region of interest" description="Disordered" evidence="1">
    <location>
        <begin position="1"/>
        <end position="65"/>
    </location>
</feature>
<protein>
    <submittedName>
        <fullName evidence="2">Uncharacterized protein</fullName>
    </submittedName>
</protein>
<sequence length="65" mass="6964">MGKNPEGFAQEFEAFNIPGSSFQQPQGQTPPPPGPQRLPEDLRVKRDRGAAPSQGLGGFCKEGPQ</sequence>
<dbReference type="EMBL" id="JACTNZ010000004">
    <property type="protein sequence ID" value="KAG5553687.1"/>
    <property type="molecule type" value="Genomic_DNA"/>
</dbReference>
<evidence type="ECO:0000256" key="1">
    <source>
        <dbReference type="SAM" id="MobiDB-lite"/>
    </source>
</evidence>
<dbReference type="AlphaFoldDB" id="A0AAV6KMA0"/>
<evidence type="ECO:0000313" key="2">
    <source>
        <dbReference type="EMBL" id="KAG5553687.1"/>
    </source>
</evidence>
<accession>A0AAV6KMA0</accession>
<proteinExistence type="predicted"/>
<organism evidence="2 3">
    <name type="scientific">Rhododendron griersonianum</name>
    <dbReference type="NCBI Taxonomy" id="479676"/>
    <lineage>
        <taxon>Eukaryota</taxon>
        <taxon>Viridiplantae</taxon>
        <taxon>Streptophyta</taxon>
        <taxon>Embryophyta</taxon>
        <taxon>Tracheophyta</taxon>
        <taxon>Spermatophyta</taxon>
        <taxon>Magnoliopsida</taxon>
        <taxon>eudicotyledons</taxon>
        <taxon>Gunneridae</taxon>
        <taxon>Pentapetalae</taxon>
        <taxon>asterids</taxon>
        <taxon>Ericales</taxon>
        <taxon>Ericaceae</taxon>
        <taxon>Ericoideae</taxon>
        <taxon>Rhodoreae</taxon>
        <taxon>Rhododendron</taxon>
    </lineage>
</organism>
<dbReference type="Proteomes" id="UP000823749">
    <property type="component" value="Chromosome 4"/>
</dbReference>
<feature type="compositionally biased region" description="Basic and acidic residues" evidence="1">
    <location>
        <begin position="38"/>
        <end position="49"/>
    </location>
</feature>